<dbReference type="GO" id="GO:0016209">
    <property type="term" value="F:antioxidant activity"/>
    <property type="evidence" value="ECO:0007669"/>
    <property type="project" value="InterPro"/>
</dbReference>
<comment type="subcellular location">
    <subcellularLocation>
        <location evidence="1">Cell envelope</location>
    </subcellularLocation>
</comment>
<name>A0A7U6GIK1_9GAMM</name>
<dbReference type="InterPro" id="IPR050553">
    <property type="entry name" value="Thioredoxin_ResA/DsbE_sf"/>
</dbReference>
<feature type="chain" id="PRO_5031175882" evidence="5">
    <location>
        <begin position="21"/>
        <end position="170"/>
    </location>
</feature>
<evidence type="ECO:0000256" key="4">
    <source>
        <dbReference type="ARBA" id="ARBA00023284"/>
    </source>
</evidence>
<dbReference type="PROSITE" id="PS00194">
    <property type="entry name" value="THIOREDOXIN_1"/>
    <property type="match status" value="1"/>
</dbReference>
<dbReference type="Pfam" id="PF00578">
    <property type="entry name" value="AhpC-TSA"/>
    <property type="match status" value="1"/>
</dbReference>
<dbReference type="InterPro" id="IPR000866">
    <property type="entry name" value="AhpC/TSA"/>
</dbReference>
<dbReference type="GO" id="GO:0015036">
    <property type="term" value="F:disulfide oxidoreductase activity"/>
    <property type="evidence" value="ECO:0007669"/>
    <property type="project" value="UniProtKB-ARBA"/>
</dbReference>
<dbReference type="PANTHER" id="PTHR42852">
    <property type="entry name" value="THIOL:DISULFIDE INTERCHANGE PROTEIN DSBE"/>
    <property type="match status" value="1"/>
</dbReference>
<dbReference type="InterPro" id="IPR017937">
    <property type="entry name" value="Thioredoxin_CS"/>
</dbReference>
<feature type="domain" description="Thioredoxin" evidence="6">
    <location>
        <begin position="28"/>
        <end position="168"/>
    </location>
</feature>
<reference evidence="7 8" key="1">
    <citation type="journal article" date="2014" name="PLoS ONE">
        <title>Physiological and genomic features of a novel sulfur-oxidizing gammaproteobacterium belonging to a previously uncultivated symbiotic lineage isolated from a hydrothermal vent.</title>
        <authorList>
            <person name="Nunoura T."/>
            <person name="Takaki Y."/>
            <person name="Kazama H."/>
            <person name="Kakuta J."/>
            <person name="Shimamura S."/>
            <person name="Makita H."/>
            <person name="Hirai M."/>
            <person name="Miyazaki M."/>
            <person name="Takai K."/>
        </authorList>
    </citation>
    <scope>NUCLEOTIDE SEQUENCE [LARGE SCALE GENOMIC DNA]</scope>
    <source>
        <strain evidence="7 8">Hiromi1</strain>
    </source>
</reference>
<keyword evidence="4" id="KW-0676">Redox-active center</keyword>
<evidence type="ECO:0000256" key="2">
    <source>
        <dbReference type="ARBA" id="ARBA00022748"/>
    </source>
</evidence>
<sequence>MKNIVLVLMLSLFLQGPAGATGRGLTLLEDKPAAPDFSLKDIDGDSYHFSELKGKVVIVNFWATWCPPCRAEMPSMQRAWEQLREEGVMMLAVDVGEDEDAIFEFTASYPVEFPILLDTDSSVSEAWKVQGLPTTFVIDQWGRKVYRAVGGREWDTPELLKKIRELKEVP</sequence>
<dbReference type="Gene3D" id="3.40.30.10">
    <property type="entry name" value="Glutaredoxin"/>
    <property type="match status" value="1"/>
</dbReference>
<accession>A0A7U6GIK1</accession>
<dbReference type="RefSeq" id="WP_041066859.1">
    <property type="nucleotide sequence ID" value="NZ_AP012273.1"/>
</dbReference>
<evidence type="ECO:0000256" key="3">
    <source>
        <dbReference type="ARBA" id="ARBA00023157"/>
    </source>
</evidence>
<keyword evidence="2" id="KW-0201">Cytochrome c-type biogenesis</keyword>
<dbReference type="OrthoDB" id="9796554at2"/>
<dbReference type="SUPFAM" id="SSF52833">
    <property type="entry name" value="Thioredoxin-like"/>
    <property type="match status" value="1"/>
</dbReference>
<dbReference type="AlphaFoldDB" id="A0A7U6GIK1"/>
<proteinExistence type="predicted"/>
<evidence type="ECO:0000313" key="8">
    <source>
        <dbReference type="Proteomes" id="UP000031631"/>
    </source>
</evidence>
<keyword evidence="8" id="KW-1185">Reference proteome</keyword>
<dbReference type="PANTHER" id="PTHR42852:SF6">
    <property type="entry name" value="THIOL:DISULFIDE INTERCHANGE PROTEIN DSBE"/>
    <property type="match status" value="1"/>
</dbReference>
<gene>
    <name evidence="7" type="ORF">TBH_C1325</name>
</gene>
<dbReference type="KEGG" id="tbn:TBH_C1325"/>
<dbReference type="Proteomes" id="UP000031631">
    <property type="component" value="Chromosome"/>
</dbReference>
<dbReference type="GO" id="GO:0030313">
    <property type="term" value="C:cell envelope"/>
    <property type="evidence" value="ECO:0007669"/>
    <property type="project" value="UniProtKB-SubCell"/>
</dbReference>
<evidence type="ECO:0000256" key="5">
    <source>
        <dbReference type="SAM" id="SignalP"/>
    </source>
</evidence>
<protein>
    <submittedName>
        <fullName evidence="7">Thioredoxin family protein</fullName>
    </submittedName>
</protein>
<dbReference type="InterPro" id="IPR013766">
    <property type="entry name" value="Thioredoxin_domain"/>
</dbReference>
<dbReference type="CDD" id="cd02966">
    <property type="entry name" value="TlpA_like_family"/>
    <property type="match status" value="1"/>
</dbReference>
<dbReference type="EMBL" id="AP012273">
    <property type="protein sequence ID" value="BAO44250.1"/>
    <property type="molecule type" value="Genomic_DNA"/>
</dbReference>
<organism evidence="7 8">
    <name type="scientific">Thiolapillus brandeum</name>
    <dbReference type="NCBI Taxonomy" id="1076588"/>
    <lineage>
        <taxon>Bacteria</taxon>
        <taxon>Pseudomonadati</taxon>
        <taxon>Pseudomonadota</taxon>
        <taxon>Gammaproteobacteria</taxon>
        <taxon>Chromatiales</taxon>
        <taxon>Sedimenticolaceae</taxon>
        <taxon>Thiolapillus</taxon>
    </lineage>
</organism>
<evidence type="ECO:0000313" key="7">
    <source>
        <dbReference type="EMBL" id="BAO44250.1"/>
    </source>
</evidence>
<dbReference type="InterPro" id="IPR036249">
    <property type="entry name" value="Thioredoxin-like_sf"/>
</dbReference>
<feature type="signal peptide" evidence="5">
    <location>
        <begin position="1"/>
        <end position="20"/>
    </location>
</feature>
<keyword evidence="5" id="KW-0732">Signal</keyword>
<evidence type="ECO:0000256" key="1">
    <source>
        <dbReference type="ARBA" id="ARBA00004196"/>
    </source>
</evidence>
<keyword evidence="3" id="KW-1015">Disulfide bond</keyword>
<dbReference type="PROSITE" id="PS51352">
    <property type="entry name" value="THIOREDOXIN_2"/>
    <property type="match status" value="1"/>
</dbReference>
<dbReference type="GO" id="GO:0017004">
    <property type="term" value="P:cytochrome complex assembly"/>
    <property type="evidence" value="ECO:0007669"/>
    <property type="project" value="UniProtKB-KW"/>
</dbReference>
<evidence type="ECO:0000259" key="6">
    <source>
        <dbReference type="PROSITE" id="PS51352"/>
    </source>
</evidence>